<dbReference type="InterPro" id="IPR020846">
    <property type="entry name" value="MFS_dom"/>
</dbReference>
<evidence type="ECO:0000256" key="4">
    <source>
        <dbReference type="ARBA" id="ARBA00022989"/>
    </source>
</evidence>
<dbReference type="InterPro" id="IPR036259">
    <property type="entry name" value="MFS_trans_sf"/>
</dbReference>
<dbReference type="InterPro" id="IPR044770">
    <property type="entry name" value="MFS_spinster-like"/>
</dbReference>
<evidence type="ECO:0000313" key="9">
    <source>
        <dbReference type="Proteomes" id="UP001589798"/>
    </source>
</evidence>
<evidence type="ECO:0000256" key="5">
    <source>
        <dbReference type="ARBA" id="ARBA00023136"/>
    </source>
</evidence>
<evidence type="ECO:0000256" key="2">
    <source>
        <dbReference type="ARBA" id="ARBA00022448"/>
    </source>
</evidence>
<gene>
    <name evidence="8" type="ORF">ACFFJC_09585</name>
</gene>
<feature type="transmembrane region" description="Helical" evidence="6">
    <location>
        <begin position="368"/>
        <end position="393"/>
    </location>
</feature>
<evidence type="ECO:0000256" key="3">
    <source>
        <dbReference type="ARBA" id="ARBA00022692"/>
    </source>
</evidence>
<dbReference type="Gene3D" id="1.20.1250.20">
    <property type="entry name" value="MFS general substrate transporter like domains"/>
    <property type="match status" value="2"/>
</dbReference>
<evidence type="ECO:0000259" key="7">
    <source>
        <dbReference type="PROSITE" id="PS50850"/>
    </source>
</evidence>
<protein>
    <submittedName>
        <fullName evidence="8">Spinster family MFS transporter</fullName>
    </submittedName>
</protein>
<dbReference type="PANTHER" id="PTHR23505">
    <property type="entry name" value="SPINSTER"/>
    <property type="match status" value="1"/>
</dbReference>
<feature type="transmembrane region" description="Helical" evidence="6">
    <location>
        <begin position="151"/>
        <end position="173"/>
    </location>
</feature>
<dbReference type="SUPFAM" id="SSF103473">
    <property type="entry name" value="MFS general substrate transporter"/>
    <property type="match status" value="1"/>
</dbReference>
<comment type="caution">
    <text evidence="8">The sequence shown here is derived from an EMBL/GenBank/DDBJ whole genome shotgun (WGS) entry which is preliminary data.</text>
</comment>
<dbReference type="EMBL" id="JBHLWK010000012">
    <property type="protein sequence ID" value="MFC0204522.1"/>
    <property type="molecule type" value="Genomic_DNA"/>
</dbReference>
<evidence type="ECO:0000256" key="6">
    <source>
        <dbReference type="SAM" id="Phobius"/>
    </source>
</evidence>
<dbReference type="RefSeq" id="WP_379487447.1">
    <property type="nucleotide sequence ID" value="NZ_JBHLWK010000012.1"/>
</dbReference>
<feature type="transmembrane region" description="Helical" evidence="6">
    <location>
        <begin position="297"/>
        <end position="313"/>
    </location>
</feature>
<dbReference type="CDD" id="cd17328">
    <property type="entry name" value="MFS_spinster_like"/>
    <property type="match status" value="1"/>
</dbReference>
<feature type="transmembrane region" description="Helical" evidence="6">
    <location>
        <begin position="270"/>
        <end position="291"/>
    </location>
</feature>
<feature type="transmembrane region" description="Helical" evidence="6">
    <location>
        <begin position="122"/>
        <end position="145"/>
    </location>
</feature>
<comment type="subcellular location">
    <subcellularLocation>
        <location evidence="1">Membrane</location>
        <topology evidence="1">Multi-pass membrane protein</topology>
    </subcellularLocation>
</comment>
<feature type="domain" description="Major facilitator superfamily (MFS) profile" evidence="7">
    <location>
        <begin position="1"/>
        <end position="394"/>
    </location>
</feature>
<name>A0ABV6CUV9_9SPHN</name>
<feature type="transmembrane region" description="Helical" evidence="6">
    <location>
        <begin position="334"/>
        <end position="356"/>
    </location>
</feature>
<feature type="transmembrane region" description="Helical" evidence="6">
    <location>
        <begin position="90"/>
        <end position="110"/>
    </location>
</feature>
<keyword evidence="5 6" id="KW-0472">Membrane</keyword>
<reference evidence="8 9" key="1">
    <citation type="submission" date="2024-09" db="EMBL/GenBank/DDBJ databases">
        <authorList>
            <person name="Sun Q."/>
            <person name="Mori K."/>
        </authorList>
    </citation>
    <scope>NUCLEOTIDE SEQUENCE [LARGE SCALE GENOMIC DNA]</scope>
    <source>
        <strain evidence="8 9">CCM 7706</strain>
    </source>
</reference>
<feature type="transmembrane region" description="Helical" evidence="6">
    <location>
        <begin position="64"/>
        <end position="84"/>
    </location>
</feature>
<sequence length="401" mass="42213">MLLLVYIFNFVDRQILSILAAPIQADLGLDDAQMGMLGGLAFAILYSTLGVPLAWVADRTSRSWVITGSLVVWSLFTSACALAQGFWHIFLARLGVGVGEAGGVAPSYAVIGDHFPSHRRAFALSVYSLGIPLGSAAGVLAGGYVAQHVDWRSAFLLVGLAGLVIAPLFKLVVRDRPRAATQAPTIRFGEVAATLAGKRAFWLLSFGAASSSMLGYGVAFWLPSLLQRSFGLDLVQASCFFGAVLLLGGTVGVLMGGALADRLGKGDRAWYGRVPALAFVAAVPLFAGGIWTSSVPLAFMLFLVPQALAYFWLGPVTSAVQHLVDPPARATASALFLLINNLIGLGGGIYALGALSKALAPVWGSESLRYSMLCALGLYLLAALLMTLAGPALRREWVAER</sequence>
<feature type="transmembrane region" description="Helical" evidence="6">
    <location>
        <begin position="200"/>
        <end position="222"/>
    </location>
</feature>
<dbReference type="InterPro" id="IPR011701">
    <property type="entry name" value="MFS"/>
</dbReference>
<keyword evidence="4 6" id="KW-1133">Transmembrane helix</keyword>
<evidence type="ECO:0000256" key="1">
    <source>
        <dbReference type="ARBA" id="ARBA00004141"/>
    </source>
</evidence>
<dbReference type="PANTHER" id="PTHR23505:SF79">
    <property type="entry name" value="PROTEIN SPINSTER"/>
    <property type="match status" value="1"/>
</dbReference>
<feature type="transmembrane region" description="Helical" evidence="6">
    <location>
        <begin position="36"/>
        <end position="57"/>
    </location>
</feature>
<proteinExistence type="predicted"/>
<keyword evidence="9" id="KW-1185">Reference proteome</keyword>
<feature type="transmembrane region" description="Helical" evidence="6">
    <location>
        <begin position="234"/>
        <end position="258"/>
    </location>
</feature>
<dbReference type="Proteomes" id="UP001589798">
    <property type="component" value="Unassembled WGS sequence"/>
</dbReference>
<organism evidence="8 9">
    <name type="scientific">Novosphingobium soli</name>
    <dbReference type="NCBI Taxonomy" id="574956"/>
    <lineage>
        <taxon>Bacteria</taxon>
        <taxon>Pseudomonadati</taxon>
        <taxon>Pseudomonadota</taxon>
        <taxon>Alphaproteobacteria</taxon>
        <taxon>Sphingomonadales</taxon>
        <taxon>Sphingomonadaceae</taxon>
        <taxon>Novosphingobium</taxon>
    </lineage>
</organism>
<dbReference type="Pfam" id="PF07690">
    <property type="entry name" value="MFS_1"/>
    <property type="match status" value="1"/>
</dbReference>
<dbReference type="PROSITE" id="PS50850">
    <property type="entry name" value="MFS"/>
    <property type="match status" value="1"/>
</dbReference>
<evidence type="ECO:0000313" key="8">
    <source>
        <dbReference type="EMBL" id="MFC0204522.1"/>
    </source>
</evidence>
<keyword evidence="2" id="KW-0813">Transport</keyword>
<keyword evidence="3 6" id="KW-0812">Transmembrane</keyword>
<accession>A0ABV6CUV9</accession>